<feature type="domain" description="EGF-like" evidence="24">
    <location>
        <begin position="221"/>
        <end position="259"/>
    </location>
</feature>
<feature type="disulfide bond" evidence="19">
    <location>
        <begin position="473"/>
        <end position="482"/>
    </location>
</feature>
<dbReference type="PANTHER" id="PTHR24044:SF488">
    <property type="entry name" value="NEUROGENIC LOCUS PROTEIN DELTA"/>
    <property type="match status" value="1"/>
</dbReference>
<dbReference type="CDD" id="cd00054">
    <property type="entry name" value="EGF_CA"/>
    <property type="match status" value="7"/>
</dbReference>
<feature type="domain" description="EGF-like" evidence="24">
    <location>
        <begin position="447"/>
        <end position="483"/>
    </location>
</feature>
<dbReference type="PANTHER" id="PTHR24044">
    <property type="entry name" value="NOTCH LIGAND FAMILY MEMBER"/>
    <property type="match status" value="1"/>
</dbReference>
<dbReference type="InterPro" id="IPR009030">
    <property type="entry name" value="Growth_fac_rcpt_cys_sf"/>
</dbReference>
<evidence type="ECO:0000256" key="6">
    <source>
        <dbReference type="ARBA" id="ARBA00022525"/>
    </source>
</evidence>
<dbReference type="SUPFAM" id="SSF57184">
    <property type="entry name" value="Growth factor receptor domain"/>
    <property type="match status" value="1"/>
</dbReference>
<dbReference type="GO" id="GO:0009986">
    <property type="term" value="C:cell surface"/>
    <property type="evidence" value="ECO:0007669"/>
    <property type="project" value="UniProtKB-ARBA"/>
</dbReference>
<evidence type="ECO:0000256" key="22">
    <source>
        <dbReference type="SAM" id="Phobius"/>
    </source>
</evidence>
<evidence type="ECO:0000256" key="20">
    <source>
        <dbReference type="PROSITE-ProRule" id="PRU00377"/>
    </source>
</evidence>
<feature type="chain" id="PRO_5043472092" description="Delta-like protein" evidence="23">
    <location>
        <begin position="29"/>
        <end position="755"/>
    </location>
</feature>
<dbReference type="FunFam" id="2.10.25.10:FF:000066">
    <property type="entry name" value="FAT atypical cadherin 4"/>
    <property type="match status" value="1"/>
</dbReference>
<feature type="domain" description="EGF-like" evidence="24">
    <location>
        <begin position="292"/>
        <end position="330"/>
    </location>
</feature>
<evidence type="ECO:0000256" key="15">
    <source>
        <dbReference type="ARBA" id="ARBA00022989"/>
    </source>
</evidence>
<dbReference type="SMART" id="SM00051">
    <property type="entry name" value="DSL"/>
    <property type="match status" value="1"/>
</dbReference>
<gene>
    <name evidence="26" type="ORF">LARSCL_LOCUS17675</name>
</gene>
<dbReference type="AlphaFoldDB" id="A0AAV2B8S6"/>
<name>A0AAV2B8S6_9ARAC</name>
<comment type="subcellular location">
    <subcellularLocation>
        <location evidence="2">Cytoplasm</location>
    </subcellularLocation>
    <subcellularLocation>
        <location evidence="1 21">Membrane</location>
        <topology evidence="1 21">Single-pass type I membrane protein</topology>
    </subcellularLocation>
    <subcellularLocation>
        <location evidence="3">Secreted</location>
    </subcellularLocation>
</comment>
<dbReference type="GO" id="GO:0045179">
    <property type="term" value="C:apical cortex"/>
    <property type="evidence" value="ECO:0007669"/>
    <property type="project" value="UniProtKB-ARBA"/>
</dbReference>
<evidence type="ECO:0000256" key="5">
    <source>
        <dbReference type="ARBA" id="ARBA00022490"/>
    </source>
</evidence>
<feature type="transmembrane region" description="Helical" evidence="22">
    <location>
        <begin position="590"/>
        <end position="615"/>
    </location>
</feature>
<evidence type="ECO:0000256" key="17">
    <source>
        <dbReference type="ARBA" id="ARBA00023157"/>
    </source>
</evidence>
<accession>A0AAV2B8S6</accession>
<evidence type="ECO:0000256" key="2">
    <source>
        <dbReference type="ARBA" id="ARBA00004496"/>
    </source>
</evidence>
<keyword evidence="15 21" id="KW-1133">Transmembrane helix</keyword>
<feature type="signal peptide" evidence="23">
    <location>
        <begin position="1"/>
        <end position="28"/>
    </location>
</feature>
<dbReference type="GO" id="GO:0016330">
    <property type="term" value="P:second mitotic wave involved in compound eye morphogenesis"/>
    <property type="evidence" value="ECO:0007669"/>
    <property type="project" value="UniProtKB-ARBA"/>
</dbReference>
<feature type="disulfide bond" evidence="19">
    <location>
        <begin position="397"/>
        <end position="406"/>
    </location>
</feature>
<dbReference type="GO" id="GO:0005509">
    <property type="term" value="F:calcium ion binding"/>
    <property type="evidence" value="ECO:0007669"/>
    <property type="project" value="InterPro"/>
</dbReference>
<organism evidence="26 27">
    <name type="scientific">Larinioides sclopetarius</name>
    <dbReference type="NCBI Taxonomy" id="280406"/>
    <lineage>
        <taxon>Eukaryota</taxon>
        <taxon>Metazoa</taxon>
        <taxon>Ecdysozoa</taxon>
        <taxon>Arthropoda</taxon>
        <taxon>Chelicerata</taxon>
        <taxon>Arachnida</taxon>
        <taxon>Araneae</taxon>
        <taxon>Araneomorphae</taxon>
        <taxon>Entelegynae</taxon>
        <taxon>Araneoidea</taxon>
        <taxon>Araneidae</taxon>
        <taxon>Larinioides</taxon>
    </lineage>
</organism>
<keyword evidence="9 21" id="KW-0732">Signal</keyword>
<keyword evidence="6" id="KW-0964">Secreted</keyword>
<comment type="function">
    <text evidence="21">Putative Notch ligand involved in the mediation of Notch signaling.</text>
</comment>
<dbReference type="Gene3D" id="2.10.25.140">
    <property type="match status" value="1"/>
</dbReference>
<dbReference type="SMART" id="SM00181">
    <property type="entry name" value="EGF"/>
    <property type="match status" value="9"/>
</dbReference>
<keyword evidence="18" id="KW-0325">Glycoprotein</keyword>
<comment type="caution">
    <text evidence="19">Lacks conserved residue(s) required for the propagation of feature annotation.</text>
</comment>
<evidence type="ECO:0000256" key="1">
    <source>
        <dbReference type="ARBA" id="ARBA00004479"/>
    </source>
</evidence>
<keyword evidence="13" id="KW-0832">Ubl conjugation</keyword>
<dbReference type="FunFam" id="2.10.25.140:FF:000001">
    <property type="entry name" value="Delta-like protein"/>
    <property type="match status" value="1"/>
</dbReference>
<feature type="disulfide bond" evidence="19">
    <location>
        <begin position="249"/>
        <end position="258"/>
    </location>
</feature>
<evidence type="ECO:0000256" key="23">
    <source>
        <dbReference type="SAM" id="SignalP"/>
    </source>
</evidence>
<dbReference type="FunFam" id="2.10.25.10:FF:000095">
    <property type="entry name" value="Notch, isoform B"/>
    <property type="match status" value="1"/>
</dbReference>
<dbReference type="PROSITE" id="PS50026">
    <property type="entry name" value="EGF_3"/>
    <property type="match status" value="8"/>
</dbReference>
<evidence type="ECO:0000256" key="8">
    <source>
        <dbReference type="ARBA" id="ARBA00022692"/>
    </source>
</evidence>
<feature type="disulfide bond" evidence="20">
    <location>
        <begin position="194"/>
        <end position="206"/>
    </location>
</feature>
<feature type="disulfide bond" evidence="19">
    <location>
        <begin position="511"/>
        <end position="520"/>
    </location>
</feature>
<dbReference type="Pfam" id="PF00008">
    <property type="entry name" value="EGF"/>
    <property type="match status" value="7"/>
</dbReference>
<keyword evidence="17 19" id="KW-1015">Disulfide bond</keyword>
<evidence type="ECO:0000256" key="19">
    <source>
        <dbReference type="PROSITE-ProRule" id="PRU00076"/>
    </source>
</evidence>
<dbReference type="GO" id="GO:0016020">
    <property type="term" value="C:membrane"/>
    <property type="evidence" value="ECO:0007669"/>
    <property type="project" value="UniProtKB-SubCell"/>
</dbReference>
<dbReference type="FunFam" id="2.10.25.10:FF:000425">
    <property type="entry name" value="Eyes shut homolog"/>
    <property type="match status" value="1"/>
</dbReference>
<dbReference type="FunFam" id="2.10.25.10:FF:000064">
    <property type="entry name" value="Delta-like protein"/>
    <property type="match status" value="1"/>
</dbReference>
<evidence type="ECO:0000259" key="25">
    <source>
        <dbReference type="PROSITE" id="PS51051"/>
    </source>
</evidence>
<feature type="domain" description="EGF-like" evidence="24">
    <location>
        <begin position="371"/>
        <end position="407"/>
    </location>
</feature>
<evidence type="ECO:0000259" key="24">
    <source>
        <dbReference type="PROSITE" id="PS50026"/>
    </source>
</evidence>
<dbReference type="FunFam" id="2.10.25.10:FF:000368">
    <property type="entry name" value="Delta-like 3 (Drosophila), isoform CRA_b"/>
    <property type="match status" value="1"/>
</dbReference>
<reference evidence="26 27" key="1">
    <citation type="submission" date="2024-04" db="EMBL/GenBank/DDBJ databases">
        <authorList>
            <person name="Rising A."/>
            <person name="Reimegard J."/>
            <person name="Sonavane S."/>
            <person name="Akerstrom W."/>
            <person name="Nylinder S."/>
            <person name="Hedman E."/>
            <person name="Kallberg Y."/>
        </authorList>
    </citation>
    <scope>NUCLEOTIDE SEQUENCE [LARGE SCALE GENOMIC DNA]</scope>
</reference>
<dbReference type="PROSITE" id="PS01186">
    <property type="entry name" value="EGF_2"/>
    <property type="match status" value="6"/>
</dbReference>
<dbReference type="InterPro" id="IPR011651">
    <property type="entry name" value="Notch_ligand_N"/>
</dbReference>
<dbReference type="PROSITE" id="PS00010">
    <property type="entry name" value="ASX_HYDROXYL"/>
    <property type="match status" value="2"/>
</dbReference>
<dbReference type="Gene3D" id="2.10.25.10">
    <property type="entry name" value="Laminin"/>
    <property type="match status" value="8"/>
</dbReference>
<keyword evidence="12" id="KW-0106">Calcium</keyword>
<evidence type="ECO:0000256" key="3">
    <source>
        <dbReference type="ARBA" id="ARBA00004613"/>
    </source>
</evidence>
<feature type="domain" description="EGF-like" evidence="24">
    <location>
        <begin position="410"/>
        <end position="446"/>
    </location>
</feature>
<keyword evidence="8 21" id="KW-0812">Transmembrane</keyword>
<protein>
    <recommendedName>
        <fullName evidence="21">Delta-like protein</fullName>
    </recommendedName>
</protein>
<dbReference type="FunFam" id="2.10.25.10:FF:000018">
    <property type="entry name" value="Delta-like 1"/>
    <property type="match status" value="1"/>
</dbReference>
<feature type="disulfide bond" evidence="20">
    <location>
        <begin position="181"/>
        <end position="190"/>
    </location>
</feature>
<dbReference type="PROSITE" id="PS51051">
    <property type="entry name" value="DSL"/>
    <property type="match status" value="1"/>
</dbReference>
<feature type="disulfide bond" evidence="19">
    <location>
        <begin position="548"/>
        <end position="557"/>
    </location>
</feature>
<evidence type="ECO:0000256" key="14">
    <source>
        <dbReference type="ARBA" id="ARBA00022976"/>
    </source>
</evidence>
<evidence type="ECO:0000313" key="27">
    <source>
        <dbReference type="Proteomes" id="UP001497382"/>
    </source>
</evidence>
<dbReference type="InterPro" id="IPR001774">
    <property type="entry name" value="DSL"/>
</dbReference>
<sequence>MGRLCLKYITATALLFIFVAVCPQRVKCNGALFELILESLENSDGREITGVGCCSGLAPRADASCPGDCSVYLHFCIQNYQEQPSNHCPYFELQTVLLSKNGTASYDISRQDKMIFDLPFKWPGNFNFLIEAWHPPDLKNKSRNLVERFSAKRNLTINTEWTEDFLFTNRTTLRIRYRVFCKPHYYGEACETLCRDRDDRFGHFYCSENGTKICLPGWGDDNDYCNKALCEPECVHGICDGQTPNKCRCQVGWTGPVCETCMTHPGCVHGRCLVPNQCLCDEGWGGLLCNQDLNYCTNHKPCQHGGTCTNTGQGNYTCSCSENFMGRNCEIHKNPCVQNPCENGGSCENPTDGQYTCSCALGYFGPRCETWANICSDDICVNGGSCIQDPNGFICSCPVGYTGLLCEDIDETNCQVYPCLNGGTCVNSSDGFQCICRQGTSGSRCENANHCSSNSCEHGGTCVELHDNITCLCPSGFSGTYCQYNHNKCSLNPCANGATCYNLIDGYQCDCAAGFFGQNCNFVDPCISSPCLNGASCQPTEKDFICHCLNGYRGDRCHLTEIDWKEHPSVASNVSHRISQEEEDGSKVDIVLISTLSSILVILIILILCVLRCLLIRRRRHRQQMDKPQQKAKDCDFDLEEERLQNERNAMHMNYKQCDMPQKIVNELDRVPAKLVNEAKPKVLNNEVNNKKIPDKSLVCAPRTFQKIDNTSGSSLSCHSSQDYPPCHSGGIYVIEDHLKSHPGLGKEDILATEV</sequence>
<evidence type="ECO:0000256" key="10">
    <source>
        <dbReference type="ARBA" id="ARBA00022737"/>
    </source>
</evidence>
<dbReference type="GO" id="GO:0005112">
    <property type="term" value="F:Notch binding"/>
    <property type="evidence" value="ECO:0007669"/>
    <property type="project" value="TreeGrafter"/>
</dbReference>
<dbReference type="FunFam" id="2.10.25.10:FF:000143">
    <property type="entry name" value="Protein crumbs 1"/>
    <property type="match status" value="1"/>
</dbReference>
<dbReference type="SUPFAM" id="SSF57196">
    <property type="entry name" value="EGF/Laminin"/>
    <property type="match status" value="4"/>
</dbReference>
<dbReference type="InterPro" id="IPR000742">
    <property type="entry name" value="EGF"/>
</dbReference>
<dbReference type="GO" id="GO:0042063">
    <property type="term" value="P:gliogenesis"/>
    <property type="evidence" value="ECO:0007669"/>
    <property type="project" value="UniProtKB-ARBA"/>
</dbReference>
<feature type="domain" description="EGF-like" evidence="24">
    <location>
        <begin position="485"/>
        <end position="521"/>
    </location>
</feature>
<keyword evidence="11" id="KW-0221">Differentiation</keyword>
<feature type="domain" description="DSL" evidence="25">
    <location>
        <begin position="179"/>
        <end position="223"/>
    </location>
</feature>
<dbReference type="InterPro" id="IPR000152">
    <property type="entry name" value="EGF-type_Asp/Asn_hydroxyl_site"/>
</dbReference>
<dbReference type="Pfam" id="PF07657">
    <property type="entry name" value="MNNL"/>
    <property type="match status" value="1"/>
</dbReference>
<dbReference type="InterPro" id="IPR001881">
    <property type="entry name" value="EGF-like_Ca-bd_dom"/>
</dbReference>
<evidence type="ECO:0000256" key="18">
    <source>
        <dbReference type="ARBA" id="ARBA00023180"/>
    </source>
</evidence>
<dbReference type="Pfam" id="PF01414">
    <property type="entry name" value="DSL"/>
    <property type="match status" value="1"/>
</dbReference>
<comment type="caution">
    <text evidence="26">The sequence shown here is derived from an EMBL/GenBank/DDBJ whole genome shotgun (WGS) entry which is preliminary data.</text>
</comment>
<proteinExistence type="predicted"/>
<dbReference type="SMART" id="SM00179">
    <property type="entry name" value="EGF_CA"/>
    <property type="match status" value="7"/>
</dbReference>
<dbReference type="GO" id="GO:0048018">
    <property type="term" value="F:receptor ligand activity"/>
    <property type="evidence" value="ECO:0007669"/>
    <property type="project" value="UniProtKB-ARBA"/>
</dbReference>
<dbReference type="GO" id="GO:0030718">
    <property type="term" value="P:germ-line stem cell population maintenance"/>
    <property type="evidence" value="ECO:0007669"/>
    <property type="project" value="UniProtKB-ARBA"/>
</dbReference>
<evidence type="ECO:0000256" key="11">
    <source>
        <dbReference type="ARBA" id="ARBA00022782"/>
    </source>
</evidence>
<feature type="domain" description="EGF-like" evidence="24">
    <location>
        <begin position="522"/>
        <end position="558"/>
    </location>
</feature>
<feature type="disulfide bond" evidence="19">
    <location>
        <begin position="359"/>
        <end position="368"/>
    </location>
</feature>
<evidence type="ECO:0000256" key="21">
    <source>
        <dbReference type="RuleBase" id="RU280815"/>
    </source>
</evidence>
<evidence type="ECO:0000256" key="13">
    <source>
        <dbReference type="ARBA" id="ARBA00022843"/>
    </source>
</evidence>
<evidence type="ECO:0000256" key="7">
    <source>
        <dbReference type="ARBA" id="ARBA00022536"/>
    </source>
</evidence>
<dbReference type="InterPro" id="IPR050906">
    <property type="entry name" value="Notch_signaling"/>
</dbReference>
<dbReference type="EMBL" id="CAXIEN010000307">
    <property type="protein sequence ID" value="CAL1292467.1"/>
    <property type="molecule type" value="Genomic_DNA"/>
</dbReference>
<evidence type="ECO:0000256" key="12">
    <source>
        <dbReference type="ARBA" id="ARBA00022837"/>
    </source>
</evidence>
<keyword evidence="27" id="KW-1185">Reference proteome</keyword>
<keyword evidence="4 21" id="KW-0217">Developmental protein</keyword>
<keyword evidence="16 21" id="KW-0472">Membrane</keyword>
<dbReference type="GO" id="GO:0007219">
    <property type="term" value="P:Notch signaling pathway"/>
    <property type="evidence" value="ECO:0007669"/>
    <property type="project" value="UniProtKB-KW"/>
</dbReference>
<dbReference type="Proteomes" id="UP001497382">
    <property type="component" value="Unassembled WGS sequence"/>
</dbReference>
<evidence type="ECO:0000256" key="4">
    <source>
        <dbReference type="ARBA" id="ARBA00022473"/>
    </source>
</evidence>
<feature type="disulfide bond" evidence="19">
    <location>
        <begin position="230"/>
        <end position="247"/>
    </location>
</feature>
<dbReference type="Pfam" id="PF21700">
    <property type="entry name" value="EGF_DL_JAG"/>
    <property type="match status" value="1"/>
</dbReference>
<keyword evidence="10 21" id="KW-0677">Repeat</keyword>
<feature type="disulfide bond" evidence="19">
    <location>
        <begin position="320"/>
        <end position="329"/>
    </location>
</feature>
<keyword evidence="5" id="KW-0963">Cytoplasm</keyword>
<keyword evidence="14" id="KW-0914">Notch signaling pathway</keyword>
<dbReference type="PROSITE" id="PS00022">
    <property type="entry name" value="EGF_1"/>
    <property type="match status" value="8"/>
</dbReference>
<feature type="domain" description="EGF-like" evidence="24">
    <location>
        <begin position="332"/>
        <end position="369"/>
    </location>
</feature>
<feature type="disulfide bond" evidence="19">
    <location>
        <begin position="436"/>
        <end position="445"/>
    </location>
</feature>
<evidence type="ECO:0000313" key="26">
    <source>
        <dbReference type="EMBL" id="CAL1292467.1"/>
    </source>
</evidence>
<keyword evidence="7 19" id="KW-0245">EGF-like domain</keyword>
<dbReference type="GO" id="GO:0005576">
    <property type="term" value="C:extracellular region"/>
    <property type="evidence" value="ECO:0007669"/>
    <property type="project" value="UniProtKB-SubCell"/>
</dbReference>
<dbReference type="GO" id="GO:0046331">
    <property type="term" value="P:lateral inhibition"/>
    <property type="evidence" value="ECO:0007669"/>
    <property type="project" value="UniProtKB-ARBA"/>
</dbReference>
<evidence type="ECO:0000256" key="16">
    <source>
        <dbReference type="ARBA" id="ARBA00023136"/>
    </source>
</evidence>
<dbReference type="Gene3D" id="2.60.40.3510">
    <property type="match status" value="1"/>
</dbReference>
<evidence type="ECO:0000256" key="9">
    <source>
        <dbReference type="ARBA" id="ARBA00022729"/>
    </source>
</evidence>
<dbReference type="GO" id="GO:0043208">
    <property type="term" value="F:glycosphingolipid binding"/>
    <property type="evidence" value="ECO:0007669"/>
    <property type="project" value="UniProtKB-ARBA"/>
</dbReference>